<organism evidence="4 5">
    <name type="scientific">Allostreptomyces psammosilenae</name>
    <dbReference type="NCBI Taxonomy" id="1892865"/>
    <lineage>
        <taxon>Bacteria</taxon>
        <taxon>Bacillati</taxon>
        <taxon>Actinomycetota</taxon>
        <taxon>Actinomycetes</taxon>
        <taxon>Kitasatosporales</taxon>
        <taxon>Streptomycetaceae</taxon>
        <taxon>Allostreptomyces</taxon>
    </lineage>
</organism>
<dbReference type="AlphaFoldDB" id="A0A852ZT11"/>
<dbReference type="Proteomes" id="UP000567795">
    <property type="component" value="Unassembled WGS sequence"/>
</dbReference>
<accession>A0A852ZT11</accession>
<evidence type="ECO:0000256" key="2">
    <source>
        <dbReference type="ARBA" id="ARBA00023033"/>
    </source>
</evidence>
<dbReference type="SUPFAM" id="SSF51905">
    <property type="entry name" value="FAD/NAD(P)-binding domain"/>
    <property type="match status" value="1"/>
</dbReference>
<keyword evidence="1" id="KW-0560">Oxidoreductase</keyword>
<evidence type="ECO:0000313" key="4">
    <source>
        <dbReference type="EMBL" id="NYI04400.1"/>
    </source>
</evidence>
<dbReference type="InterPro" id="IPR050493">
    <property type="entry name" value="FAD-dep_Monooxygenase_BioMet"/>
</dbReference>
<dbReference type="GO" id="GO:0004497">
    <property type="term" value="F:monooxygenase activity"/>
    <property type="evidence" value="ECO:0007669"/>
    <property type="project" value="UniProtKB-KW"/>
</dbReference>
<dbReference type="InterPro" id="IPR002938">
    <property type="entry name" value="FAD-bd"/>
</dbReference>
<comment type="caution">
    <text evidence="4">The sequence shown here is derived from an EMBL/GenBank/DDBJ whole genome shotgun (WGS) entry which is preliminary data.</text>
</comment>
<gene>
    <name evidence="4" type="ORF">FHU37_001343</name>
</gene>
<dbReference type="EMBL" id="JACBZD010000001">
    <property type="protein sequence ID" value="NYI04400.1"/>
    <property type="molecule type" value="Genomic_DNA"/>
</dbReference>
<protein>
    <submittedName>
        <fullName evidence="4">2-polyprenyl-6-methoxyphenol hydroxylase-like FAD-dependent oxidoreductase</fullName>
    </submittedName>
</protein>
<evidence type="ECO:0000259" key="3">
    <source>
        <dbReference type="Pfam" id="PF01494"/>
    </source>
</evidence>
<keyword evidence="5" id="KW-1185">Reference proteome</keyword>
<evidence type="ECO:0000313" key="5">
    <source>
        <dbReference type="Proteomes" id="UP000567795"/>
    </source>
</evidence>
<evidence type="ECO:0000256" key="1">
    <source>
        <dbReference type="ARBA" id="ARBA00023002"/>
    </source>
</evidence>
<name>A0A852ZT11_9ACTN</name>
<dbReference type="Gene3D" id="3.50.50.60">
    <property type="entry name" value="FAD/NAD(P)-binding domain"/>
    <property type="match status" value="1"/>
</dbReference>
<dbReference type="GO" id="GO:0071949">
    <property type="term" value="F:FAD binding"/>
    <property type="evidence" value="ECO:0007669"/>
    <property type="project" value="InterPro"/>
</dbReference>
<dbReference type="PANTHER" id="PTHR13789">
    <property type="entry name" value="MONOOXYGENASE"/>
    <property type="match status" value="1"/>
</dbReference>
<reference evidence="4 5" key="1">
    <citation type="submission" date="2020-07" db="EMBL/GenBank/DDBJ databases">
        <title>Sequencing the genomes of 1000 actinobacteria strains.</title>
        <authorList>
            <person name="Klenk H.-P."/>
        </authorList>
    </citation>
    <scope>NUCLEOTIDE SEQUENCE [LARGE SCALE GENOMIC DNA]</scope>
    <source>
        <strain evidence="4 5">DSM 42178</strain>
    </source>
</reference>
<keyword evidence="2" id="KW-0503">Monooxygenase</keyword>
<dbReference type="PANTHER" id="PTHR13789:SF309">
    <property type="entry name" value="PUTATIVE (AFU_ORTHOLOGUE AFUA_6G14510)-RELATED"/>
    <property type="match status" value="1"/>
</dbReference>
<dbReference type="PRINTS" id="PR00420">
    <property type="entry name" value="RNGMNOXGNASE"/>
</dbReference>
<dbReference type="InterPro" id="IPR036188">
    <property type="entry name" value="FAD/NAD-bd_sf"/>
</dbReference>
<dbReference type="Pfam" id="PF01494">
    <property type="entry name" value="FAD_binding_3"/>
    <property type="match status" value="1"/>
</dbReference>
<sequence length="405" mass="42405">MSHPHAIVVGAGIGGLTAARALRRSGWTVRILDRGDALAPTGAGMAVAPNALRALEVIDAAEPVRRLAAMQGAAGIRDPRGRWLNRSDVATAERAFGGPIVVTLRHQLVRILSEGIPAADLRTHTPVSGVEPGGPDAPAAVTTGAGERFEADLVVVADGVRSRLRTALFPEHPGARHSGVTTWRAVLPAPPTPAEPAETWGDGRVVGLMPLADGRTYFYAAERAPEGRRHPDERAYLLSRFGHWHAPIGDLLAAAAPEDFLHHDVPEMLDPLPALHRGRAVVLGDAAHAMTPHVGQGGCQAIEDAVTLALLLDGATPADVPARLPHYTAARAARTAALVRRSHNAARLAHATGPVAVLRPALLRLTGLLPTSVLARQFAPVFSWRPPAPGVPAVPGGAARPAREV</sequence>
<feature type="domain" description="FAD-binding" evidence="3">
    <location>
        <begin position="6"/>
        <end position="342"/>
    </location>
</feature>
<proteinExistence type="predicted"/>
<dbReference type="RefSeq" id="WP_179813297.1">
    <property type="nucleotide sequence ID" value="NZ_JACBZD010000001.1"/>
</dbReference>